<dbReference type="AlphaFoldDB" id="A0A7T0PBG8"/>
<name>A0A7T0PBG8_9CORY</name>
<proteinExistence type="predicted"/>
<gene>
    <name evidence="2" type="ORF">G7Y31_09140</name>
</gene>
<dbReference type="RefSeq" id="WP_165009742.1">
    <property type="nucleotide sequence ID" value="NZ_CP064954.1"/>
</dbReference>
<organism evidence="2 3">
    <name type="scientific">Corynebacterium lizhenjunii</name>
    <dbReference type="NCBI Taxonomy" id="2709394"/>
    <lineage>
        <taxon>Bacteria</taxon>
        <taxon>Bacillati</taxon>
        <taxon>Actinomycetota</taxon>
        <taxon>Actinomycetes</taxon>
        <taxon>Mycobacteriales</taxon>
        <taxon>Corynebacteriaceae</taxon>
        <taxon>Corynebacterium</taxon>
    </lineage>
</organism>
<dbReference type="Proteomes" id="UP000594681">
    <property type="component" value="Chromosome"/>
</dbReference>
<protein>
    <submittedName>
        <fullName evidence="2">YdcF family protein</fullName>
    </submittedName>
</protein>
<dbReference type="EMBL" id="CP064954">
    <property type="protein sequence ID" value="QPK78702.1"/>
    <property type="molecule type" value="Genomic_DNA"/>
</dbReference>
<dbReference type="KEGG" id="cliz:G7Y31_09140"/>
<accession>A0A7T0PBG8</accession>
<evidence type="ECO:0000313" key="2">
    <source>
        <dbReference type="EMBL" id="QPK78702.1"/>
    </source>
</evidence>
<keyword evidence="3" id="KW-1185">Reference proteome</keyword>
<evidence type="ECO:0000259" key="1">
    <source>
        <dbReference type="Pfam" id="PF02698"/>
    </source>
</evidence>
<evidence type="ECO:0000313" key="3">
    <source>
        <dbReference type="Proteomes" id="UP000594681"/>
    </source>
</evidence>
<dbReference type="InterPro" id="IPR003848">
    <property type="entry name" value="DUF218"/>
</dbReference>
<feature type="domain" description="DUF218" evidence="1">
    <location>
        <begin position="5"/>
        <end position="131"/>
    </location>
</feature>
<dbReference type="CDD" id="cd06259">
    <property type="entry name" value="YdcF-like"/>
    <property type="match status" value="1"/>
</dbReference>
<reference evidence="2 3" key="1">
    <citation type="submission" date="2020-11" db="EMBL/GenBank/DDBJ databases">
        <title>Corynebacterium sp. ZJ-599.</title>
        <authorList>
            <person name="Zhou J."/>
        </authorList>
    </citation>
    <scope>NUCLEOTIDE SEQUENCE [LARGE SCALE GENOMIC DNA]</scope>
    <source>
        <strain evidence="2 3">ZJ-599</strain>
    </source>
</reference>
<sequence length="153" mass="16740">MAAVDPIVVLGSRVSGDQPGALLEQRLLTALALARPGQPFVVTGAGESGVMRAFLEARGGVVVAEDPHATSTNENLENVRALLPEVTRLQIVTSNFHALRTRLWAWHLGIPVRVIPAPTPLRLRPRNYLREVLATPHSAVRILWRRLKAAWLG</sequence>
<dbReference type="Pfam" id="PF02698">
    <property type="entry name" value="DUF218"/>
    <property type="match status" value="1"/>
</dbReference>